<keyword evidence="3" id="KW-1185">Reference proteome</keyword>
<feature type="transmembrane region" description="Helical" evidence="1">
    <location>
        <begin position="33"/>
        <end position="52"/>
    </location>
</feature>
<evidence type="ECO:0000256" key="1">
    <source>
        <dbReference type="SAM" id="Phobius"/>
    </source>
</evidence>
<gene>
    <name evidence="2" type="ORF">ABID56_001583</name>
</gene>
<dbReference type="RefSeq" id="WP_354220055.1">
    <property type="nucleotide sequence ID" value="NZ_JBEPMX010000007.1"/>
</dbReference>
<keyword evidence="2" id="KW-0418">Kinase</keyword>
<keyword evidence="2" id="KW-0808">Transferase</keyword>
<accession>A0ABV2KV87</accession>
<protein>
    <submittedName>
        <fullName evidence="2">Signal transduction histidine kinase</fullName>
    </submittedName>
</protein>
<sequence length="89" mass="10224">MDIYSWLLLITLILLIAIVIVNKKTDKNLHYDLFASLIFSLWGIGWFIVGFWNEGLSFLGPLRAIVLFGLIPYILYSAISDYKKDKNPS</sequence>
<dbReference type="GO" id="GO:0016301">
    <property type="term" value="F:kinase activity"/>
    <property type="evidence" value="ECO:0007669"/>
    <property type="project" value="UniProtKB-KW"/>
</dbReference>
<dbReference type="Proteomes" id="UP001549167">
    <property type="component" value="Unassembled WGS sequence"/>
</dbReference>
<dbReference type="EMBL" id="JBEPMX010000007">
    <property type="protein sequence ID" value="MET3683488.1"/>
    <property type="molecule type" value="Genomic_DNA"/>
</dbReference>
<organism evidence="2 3">
    <name type="scientific">Alkalibacillus flavidus</name>
    <dbReference type="NCBI Taxonomy" id="546021"/>
    <lineage>
        <taxon>Bacteria</taxon>
        <taxon>Bacillati</taxon>
        <taxon>Bacillota</taxon>
        <taxon>Bacilli</taxon>
        <taxon>Bacillales</taxon>
        <taxon>Bacillaceae</taxon>
        <taxon>Alkalibacillus</taxon>
    </lineage>
</organism>
<feature type="transmembrane region" description="Helical" evidence="1">
    <location>
        <begin position="58"/>
        <end position="79"/>
    </location>
</feature>
<proteinExistence type="predicted"/>
<keyword evidence="1" id="KW-0812">Transmembrane</keyword>
<reference evidence="2 3" key="1">
    <citation type="submission" date="2024-06" db="EMBL/GenBank/DDBJ databases">
        <title>Genomic Encyclopedia of Type Strains, Phase IV (KMG-IV): sequencing the most valuable type-strain genomes for metagenomic binning, comparative biology and taxonomic classification.</title>
        <authorList>
            <person name="Goeker M."/>
        </authorList>
    </citation>
    <scope>NUCLEOTIDE SEQUENCE [LARGE SCALE GENOMIC DNA]</scope>
    <source>
        <strain evidence="2 3">DSM 23520</strain>
    </source>
</reference>
<comment type="caution">
    <text evidence="2">The sequence shown here is derived from an EMBL/GenBank/DDBJ whole genome shotgun (WGS) entry which is preliminary data.</text>
</comment>
<evidence type="ECO:0000313" key="2">
    <source>
        <dbReference type="EMBL" id="MET3683488.1"/>
    </source>
</evidence>
<keyword evidence="1" id="KW-1133">Transmembrane helix</keyword>
<evidence type="ECO:0000313" key="3">
    <source>
        <dbReference type="Proteomes" id="UP001549167"/>
    </source>
</evidence>
<name>A0ABV2KV87_9BACI</name>
<keyword evidence="1" id="KW-0472">Membrane</keyword>
<feature type="transmembrane region" description="Helical" evidence="1">
    <location>
        <begin position="6"/>
        <end position="21"/>
    </location>
</feature>